<evidence type="ECO:0000256" key="7">
    <source>
        <dbReference type="ARBA" id="ARBA00023315"/>
    </source>
</evidence>
<feature type="binding site" evidence="10">
    <location>
        <begin position="466"/>
        <end position="467"/>
    </location>
    <ligand>
        <name>L-glutamate</name>
        <dbReference type="ChEBI" id="CHEBI:29985"/>
    </ligand>
</feature>
<dbReference type="PROSITE" id="PS00462">
    <property type="entry name" value="G_GLU_TRANSPEPTIDASE"/>
    <property type="match status" value="1"/>
</dbReference>
<dbReference type="AlphaFoldDB" id="A0A1U7ISK7"/>
<dbReference type="InterPro" id="IPR029055">
    <property type="entry name" value="Ntn_hydrolases_N"/>
</dbReference>
<comment type="similarity">
    <text evidence="3 11">Belongs to the gamma-glutamyltransferase family.</text>
</comment>
<sequence>MQLKFWQLIFTTLVFSCNLVFPVRSQDLLAPEGDTGRTEKQAVRAKQQMVVSGNVLASQAGMAILRRGGNAVDAAIAVQMVLTLVEPQSSGIGGGGFLLLYNGTTGKLLSYDGRETAPGKARSDRFLNAAGKPLDFFEAVVGGKSVGVPGVVRMLEMVHREEGKLPWRELFQPAIQLAENGFPISPRLYQLLSRERYLQRFPNSRNYFYLANGQPKPIGSKLVNLPLAEVLKAIANQGADAFYQGEIARDIVQTVNQAPVNPGDLTLADLANYQAKKRDPVCGLYRVYQVCSMGPPSSGGITVLQMLGILQTFDLASLKSKPIELVHLFSEAGRLAYADRNQFLADPDFVKIPTQRLLDPQYLRVRGSAIDPNRSMGKAAPGNITNSSQQNQLINWLDIPATTHFSIIDKDGNAVSMTSTIESGFGSRLMVRGFLLNNQLTDFNFVPQENGLPVVNRVEAWKRPRSSMSPTIVFNAQKKPVLIIGSPGGSGIINFVAKVLVGVLDWKLDIQEAISLPNFGSRNSPTELEAGTNYVNFKADLERRGHQVIVVPLNSGSHGIEIKNGELIGGADPRREGVAIGD</sequence>
<dbReference type="OrthoDB" id="9781342at2"/>
<keyword evidence="6 11" id="KW-0865">Zymogen</keyword>
<accession>A0A1U7ISK7</accession>
<comment type="caution">
    <text evidence="12">The sequence shown here is derived from an EMBL/GenBank/DDBJ whole genome shotgun (WGS) entry which is preliminary data.</text>
</comment>
<dbReference type="EC" id="3.4.19.13" evidence="11"/>
<evidence type="ECO:0000256" key="6">
    <source>
        <dbReference type="ARBA" id="ARBA00023145"/>
    </source>
</evidence>
<feature type="binding site" evidence="10">
    <location>
        <position position="114"/>
    </location>
    <ligand>
        <name>L-glutamate</name>
        <dbReference type="ChEBI" id="CHEBI:29985"/>
    </ligand>
</feature>
<reference evidence="12 13" key="1">
    <citation type="submission" date="2016-11" db="EMBL/GenBank/DDBJ databases">
        <title>Draft Genome Sequences of Nine Cyanobacterial Strains from Diverse Habitats.</title>
        <authorList>
            <person name="Zhu T."/>
            <person name="Hou S."/>
            <person name="Lu X."/>
            <person name="Hess W.R."/>
        </authorList>
    </citation>
    <scope>NUCLEOTIDE SEQUENCE [LARGE SCALE GENOMIC DNA]</scope>
    <source>
        <strain evidence="12 13">IAM M-71</strain>
    </source>
</reference>
<dbReference type="GO" id="GO:0006750">
    <property type="term" value="P:glutathione biosynthetic process"/>
    <property type="evidence" value="ECO:0007669"/>
    <property type="project" value="UniProtKB-KW"/>
</dbReference>
<dbReference type="InterPro" id="IPR043137">
    <property type="entry name" value="GGT_ssub_C"/>
</dbReference>
<dbReference type="GO" id="GO:0103068">
    <property type="term" value="F:leukotriene C4 gamma-glutamyl transferase activity"/>
    <property type="evidence" value="ECO:0007669"/>
    <property type="project" value="UniProtKB-EC"/>
</dbReference>
<comment type="catalytic activity">
    <reaction evidence="8 11">
        <text>an N-terminal (5-L-glutamyl)-[peptide] + an alpha-amino acid = 5-L-glutamyl amino acid + an N-terminal L-alpha-aminoacyl-[peptide]</text>
        <dbReference type="Rhea" id="RHEA:23904"/>
        <dbReference type="Rhea" id="RHEA-COMP:9780"/>
        <dbReference type="Rhea" id="RHEA-COMP:9795"/>
        <dbReference type="ChEBI" id="CHEBI:77644"/>
        <dbReference type="ChEBI" id="CHEBI:78597"/>
        <dbReference type="ChEBI" id="CHEBI:78599"/>
        <dbReference type="ChEBI" id="CHEBI:78608"/>
        <dbReference type="EC" id="2.3.2.2"/>
    </reaction>
</comment>
<dbReference type="InterPro" id="IPR043138">
    <property type="entry name" value="GGT_lsub"/>
</dbReference>
<dbReference type="NCBIfam" id="TIGR00066">
    <property type="entry name" value="g_glut_trans"/>
    <property type="match status" value="1"/>
</dbReference>
<dbReference type="Proteomes" id="UP000185860">
    <property type="component" value="Unassembled WGS sequence"/>
</dbReference>
<dbReference type="Gene3D" id="1.10.246.130">
    <property type="match status" value="1"/>
</dbReference>
<keyword evidence="7 11" id="KW-0012">Acyltransferase</keyword>
<evidence type="ECO:0000313" key="13">
    <source>
        <dbReference type="Proteomes" id="UP000185860"/>
    </source>
</evidence>
<dbReference type="InterPro" id="IPR055262">
    <property type="entry name" value="GGT_CS"/>
</dbReference>
<dbReference type="PRINTS" id="PR01210">
    <property type="entry name" value="GGTRANSPTASE"/>
</dbReference>
<dbReference type="GO" id="GO:0036374">
    <property type="term" value="F:glutathione hydrolase activity"/>
    <property type="evidence" value="ECO:0007669"/>
    <property type="project" value="UniProtKB-UniRule"/>
</dbReference>
<dbReference type="Gene3D" id="3.60.20.40">
    <property type="match status" value="1"/>
</dbReference>
<dbReference type="GO" id="GO:0006751">
    <property type="term" value="P:glutathione catabolic process"/>
    <property type="evidence" value="ECO:0007669"/>
    <property type="project" value="UniProtKB-UniRule"/>
</dbReference>
<feature type="binding site" evidence="10">
    <location>
        <position position="442"/>
    </location>
    <ligand>
        <name>L-glutamate</name>
        <dbReference type="ChEBI" id="CHEBI:29985"/>
    </ligand>
</feature>
<proteinExistence type="inferred from homology"/>
<dbReference type="PANTHER" id="PTHR43199">
    <property type="entry name" value="GLUTATHIONE HYDROLASE"/>
    <property type="match status" value="1"/>
</dbReference>
<dbReference type="InterPro" id="IPR000101">
    <property type="entry name" value="GGT_peptidase"/>
</dbReference>
<comment type="PTM">
    <text evidence="11">Cleaved by autocatalysis into a large and a small subunit.</text>
</comment>
<evidence type="ECO:0000256" key="8">
    <source>
        <dbReference type="ARBA" id="ARBA00047417"/>
    </source>
</evidence>
<dbReference type="PANTHER" id="PTHR43199:SF1">
    <property type="entry name" value="GLUTATHIONE HYDROLASE PROENZYME"/>
    <property type="match status" value="1"/>
</dbReference>
<dbReference type="SUPFAM" id="SSF56235">
    <property type="entry name" value="N-terminal nucleophile aminohydrolases (Ntn hydrolases)"/>
    <property type="match status" value="1"/>
</dbReference>
<dbReference type="InterPro" id="IPR051792">
    <property type="entry name" value="GGT_bact"/>
</dbReference>
<comment type="catalytic activity">
    <reaction evidence="2 11">
        <text>glutathione + H2O = L-cysteinylglycine + L-glutamate</text>
        <dbReference type="Rhea" id="RHEA:28807"/>
        <dbReference type="ChEBI" id="CHEBI:15377"/>
        <dbReference type="ChEBI" id="CHEBI:29985"/>
        <dbReference type="ChEBI" id="CHEBI:57925"/>
        <dbReference type="ChEBI" id="CHEBI:61694"/>
        <dbReference type="EC" id="3.4.19.13"/>
    </reaction>
</comment>
<keyword evidence="5 11" id="KW-0378">Hydrolase</keyword>
<evidence type="ECO:0000256" key="5">
    <source>
        <dbReference type="ARBA" id="ARBA00022801"/>
    </source>
</evidence>
<comment type="pathway">
    <text evidence="11">Sulfur metabolism; glutathione metabolism.</text>
</comment>
<dbReference type="EC" id="2.3.2.2" evidence="11"/>
<evidence type="ECO:0000256" key="9">
    <source>
        <dbReference type="PIRSR" id="PIRSR600101-1"/>
    </source>
</evidence>
<evidence type="ECO:0000256" key="2">
    <source>
        <dbReference type="ARBA" id="ARBA00001089"/>
    </source>
</evidence>
<evidence type="ECO:0000313" key="12">
    <source>
        <dbReference type="EMBL" id="OKH40491.1"/>
    </source>
</evidence>
<comment type="subunit">
    <text evidence="11">This enzyme consists of two polypeptide chains, which are synthesized in precursor form from a single polypeptide.</text>
</comment>
<evidence type="ECO:0000256" key="4">
    <source>
        <dbReference type="ARBA" id="ARBA00022679"/>
    </source>
</evidence>
<dbReference type="EMBL" id="MRCE01000002">
    <property type="protein sequence ID" value="OKH40491.1"/>
    <property type="molecule type" value="Genomic_DNA"/>
</dbReference>
<name>A0A1U7ISK7_9CYAN</name>
<gene>
    <name evidence="12" type="ORF">NIES2119_02420</name>
</gene>
<dbReference type="PROSITE" id="PS51257">
    <property type="entry name" value="PROKAR_LIPOPROTEIN"/>
    <property type="match status" value="1"/>
</dbReference>
<dbReference type="UniPathway" id="UPA00204"/>
<keyword evidence="4 11" id="KW-0808">Transferase</keyword>
<dbReference type="Pfam" id="PF01019">
    <property type="entry name" value="G_glu_transpept"/>
    <property type="match status" value="1"/>
</dbReference>
<evidence type="ECO:0000256" key="11">
    <source>
        <dbReference type="RuleBase" id="RU368036"/>
    </source>
</evidence>
<protein>
    <recommendedName>
        <fullName evidence="11">Glutathione hydrolase proenzyme</fullName>
        <ecNumber evidence="11">2.3.2.2</ecNumber>
        <ecNumber evidence="11">3.4.19.13</ecNumber>
    </recommendedName>
    <component>
        <recommendedName>
            <fullName evidence="11">Glutathione hydrolase large chain</fullName>
        </recommendedName>
    </component>
    <component>
        <recommendedName>
            <fullName evidence="11">Glutathione hydrolase small chain</fullName>
        </recommendedName>
    </component>
</protein>
<keyword evidence="11" id="KW-0317">Glutathione biosynthesis</keyword>
<feature type="active site" description="Nucleophile" evidence="9">
    <location>
        <position position="402"/>
    </location>
</feature>
<feature type="binding site" evidence="10">
    <location>
        <position position="489"/>
    </location>
    <ligand>
        <name>L-glutamate</name>
        <dbReference type="ChEBI" id="CHEBI:29985"/>
    </ligand>
</feature>
<evidence type="ECO:0000256" key="1">
    <source>
        <dbReference type="ARBA" id="ARBA00001049"/>
    </source>
</evidence>
<dbReference type="STRING" id="454136.NIES2119_02420"/>
<dbReference type="RefSeq" id="WP_073591872.1">
    <property type="nucleotide sequence ID" value="NZ_MRCE01000002.1"/>
</dbReference>
<comment type="catalytic activity">
    <reaction evidence="1 11">
        <text>an S-substituted glutathione + H2O = an S-substituted L-cysteinylglycine + L-glutamate</text>
        <dbReference type="Rhea" id="RHEA:59468"/>
        <dbReference type="ChEBI" id="CHEBI:15377"/>
        <dbReference type="ChEBI" id="CHEBI:29985"/>
        <dbReference type="ChEBI" id="CHEBI:90779"/>
        <dbReference type="ChEBI" id="CHEBI:143103"/>
        <dbReference type="EC" id="3.4.19.13"/>
    </reaction>
</comment>
<organism evidence="12 13">
    <name type="scientific">[Phormidium ambiguum] IAM M-71</name>
    <dbReference type="NCBI Taxonomy" id="454136"/>
    <lineage>
        <taxon>Bacteria</taxon>
        <taxon>Bacillati</taxon>
        <taxon>Cyanobacteriota</taxon>
        <taxon>Cyanophyceae</taxon>
        <taxon>Oscillatoriophycideae</taxon>
        <taxon>Aerosakkonematales</taxon>
        <taxon>Aerosakkonemataceae</taxon>
        <taxon>Floridanema</taxon>
    </lineage>
</organism>
<evidence type="ECO:0000256" key="3">
    <source>
        <dbReference type="ARBA" id="ARBA00009381"/>
    </source>
</evidence>
<evidence type="ECO:0000256" key="10">
    <source>
        <dbReference type="PIRSR" id="PIRSR600101-2"/>
    </source>
</evidence>